<dbReference type="Pfam" id="PF22451">
    <property type="entry name" value="NirdL-like_HTH"/>
    <property type="match status" value="2"/>
</dbReference>
<evidence type="ECO:0000256" key="5">
    <source>
        <dbReference type="ARBA" id="ARBA00048470"/>
    </source>
</evidence>
<proteinExistence type="inferred from homology"/>
<evidence type="ECO:0000256" key="3">
    <source>
        <dbReference type="ARBA" id="ARBA00023457"/>
    </source>
</evidence>
<evidence type="ECO:0000256" key="4">
    <source>
        <dbReference type="ARBA" id="ARBA00023471"/>
    </source>
</evidence>
<dbReference type="Gene3D" id="3.30.70.3460">
    <property type="match status" value="2"/>
</dbReference>
<dbReference type="InterPro" id="IPR050684">
    <property type="entry name" value="HTH-Siroheme_Decarb"/>
</dbReference>
<accession>A0A6M4A489</accession>
<comment type="catalytic activity">
    <reaction evidence="5">
        <text>siroheme + 2 H(+) = 12,18-didecarboxysiroheme + 2 CO2</text>
        <dbReference type="Rhea" id="RHEA:19093"/>
        <dbReference type="ChEBI" id="CHEBI:15378"/>
        <dbReference type="ChEBI" id="CHEBI:16526"/>
        <dbReference type="ChEBI" id="CHEBI:60052"/>
        <dbReference type="ChEBI" id="CHEBI:140497"/>
        <dbReference type="EC" id="4.1.1.111"/>
    </reaction>
</comment>
<gene>
    <name evidence="8" type="ORF">EJG51_009750</name>
</gene>
<feature type="domain" description="Siroheme decarboxylase AsnC-like ligand binding" evidence="6">
    <location>
        <begin position="247"/>
        <end position="334"/>
    </location>
</feature>
<protein>
    <recommendedName>
        <fullName evidence="4">siroheme decarboxylase</fullName>
        <ecNumber evidence="4">4.1.1.111</ecNumber>
    </recommendedName>
</protein>
<dbReference type="PANTHER" id="PTHR43413">
    <property type="entry name" value="TRANSCRIPTIONAL REGULATOR, ASNC FAMILY"/>
    <property type="match status" value="1"/>
</dbReference>
<dbReference type="GO" id="GO:0016829">
    <property type="term" value="F:lyase activity"/>
    <property type="evidence" value="ECO:0007669"/>
    <property type="project" value="UniProtKB-KW"/>
</dbReference>
<evidence type="ECO:0000259" key="7">
    <source>
        <dbReference type="Pfam" id="PF22451"/>
    </source>
</evidence>
<dbReference type="KEGG" id="upi:EJG51_009750"/>
<keyword evidence="1" id="KW-0456">Lyase</keyword>
<dbReference type="Proteomes" id="UP000274350">
    <property type="component" value="Chromosome"/>
</dbReference>
<dbReference type="EMBL" id="CP051152">
    <property type="protein sequence ID" value="QJQ06091.1"/>
    <property type="molecule type" value="Genomic_DNA"/>
</dbReference>
<evidence type="ECO:0000313" key="8">
    <source>
        <dbReference type="EMBL" id="QJQ06091.1"/>
    </source>
</evidence>
<reference evidence="8 9" key="1">
    <citation type="journal article" date="2019" name="Int. J. Syst. Evol. Microbiol.">
        <title>Undibacterium piscinae sp. nov., isolated from Korean shiner intestine.</title>
        <authorList>
            <person name="Lee S.Y."/>
            <person name="Kang W."/>
            <person name="Kim P.S."/>
            <person name="Kim H.S."/>
            <person name="Sung H."/>
            <person name="Shin N.R."/>
            <person name="Whon T.W."/>
            <person name="Yun J.H."/>
            <person name="Lee J.Y."/>
            <person name="Lee J.Y."/>
            <person name="Jung M.J."/>
            <person name="Jeong Y.S."/>
            <person name="Tak E.J."/>
            <person name="Han J.E."/>
            <person name="Hyun D.W."/>
            <person name="Kang M.S."/>
            <person name="Lee K.E."/>
            <person name="Lee B.H."/>
            <person name="Bae J.W."/>
        </authorList>
    </citation>
    <scope>NUCLEOTIDE SEQUENCE [LARGE SCALE GENOMIC DNA]</scope>
    <source>
        <strain evidence="8 9">S11R28</strain>
    </source>
</reference>
<dbReference type="Pfam" id="PF17805">
    <property type="entry name" value="AsnC_trans_reg2"/>
    <property type="match status" value="2"/>
</dbReference>
<comment type="similarity">
    <text evidence="3">Belongs to the Ahb/Nir family.</text>
</comment>
<dbReference type="PANTHER" id="PTHR43413:SF1">
    <property type="entry name" value="SIROHEME DECARBOXYLASE NIRL SUBUNIT"/>
    <property type="match status" value="1"/>
</dbReference>
<feature type="domain" description="Siroheme decarboxylase NirL-like HTH" evidence="7">
    <location>
        <begin position="194"/>
        <end position="235"/>
    </location>
</feature>
<dbReference type="InterPro" id="IPR053953">
    <property type="entry name" value="NirdL-like_HTH"/>
</dbReference>
<keyword evidence="9" id="KW-1185">Reference proteome</keyword>
<name>A0A6M4A489_9BURK</name>
<dbReference type="AlphaFoldDB" id="A0A6M4A489"/>
<feature type="domain" description="Siroheme decarboxylase NirL-like HTH" evidence="7">
    <location>
        <begin position="19"/>
        <end position="62"/>
    </location>
</feature>
<feature type="domain" description="Siroheme decarboxylase AsnC-like ligand binding" evidence="6">
    <location>
        <begin position="76"/>
        <end position="151"/>
    </location>
</feature>
<dbReference type="EC" id="4.1.1.111" evidence="4"/>
<evidence type="ECO:0000256" key="2">
    <source>
        <dbReference type="ARBA" id="ARBA00023444"/>
    </source>
</evidence>
<evidence type="ECO:0000313" key="9">
    <source>
        <dbReference type="Proteomes" id="UP000274350"/>
    </source>
</evidence>
<comment type="pathway">
    <text evidence="2">Porphyrin-containing compound metabolism.</text>
</comment>
<organism evidence="8 9">
    <name type="scientific">Undibacterium piscinae</name>
    <dbReference type="NCBI Taxonomy" id="2495591"/>
    <lineage>
        <taxon>Bacteria</taxon>
        <taxon>Pseudomonadati</taxon>
        <taxon>Pseudomonadota</taxon>
        <taxon>Betaproteobacteria</taxon>
        <taxon>Burkholderiales</taxon>
        <taxon>Oxalobacteraceae</taxon>
        <taxon>Undibacterium</taxon>
    </lineage>
</organism>
<evidence type="ECO:0000256" key="1">
    <source>
        <dbReference type="ARBA" id="ARBA00023239"/>
    </source>
</evidence>
<sequence>MNASVDLSQSGPSNAFEFRLLNAFQRDFPLVSRPYAALAEQFGCDEASVITSLQQLQQDGAISRIGAVFRPNAVGASALAALAVPGERLAEVAAFVSARSEVNHNYEREHHYNLWFVATAATLELLHAALHQIELACDCGAVLILPMLEDFHIDLGFDLSASGPHYRQQSPVTEPPAISAKDHSDGILPLDETEKTLLAALQHGLPLVARPFATLGVAEELALATIARWCQQGVIKRFGVIVRHHELGFSANAMVVWDVPDAEVSAVGRKIAASGRVTLCYRRPRQLPHWPYNLFCMIHGKDRADVEARITALAEACGLSHYTHTTLFSQRRFKQRGAHYMNPAVTTKTVIAGMSIARPDINKETLHG</sequence>
<evidence type="ECO:0000259" key="6">
    <source>
        <dbReference type="Pfam" id="PF17805"/>
    </source>
</evidence>
<dbReference type="OrthoDB" id="9806536at2"/>
<dbReference type="InterPro" id="IPR040523">
    <property type="entry name" value="AsnC_trans_reg2"/>
</dbReference>